<dbReference type="Proteomes" id="UP000276776">
    <property type="component" value="Unassembled WGS sequence"/>
</dbReference>
<proteinExistence type="predicted"/>
<evidence type="ECO:0000313" key="7">
    <source>
        <dbReference type="EMBL" id="VDM99084.1"/>
    </source>
</evidence>
<dbReference type="PANTHER" id="PTHR46709">
    <property type="entry name" value="PROTEIN CBG23488-RELATED"/>
    <property type="match status" value="1"/>
</dbReference>
<evidence type="ECO:0000313" key="9">
    <source>
        <dbReference type="WBParaSite" id="TCLT_0000288901-mRNA-1"/>
    </source>
</evidence>
<evidence type="ECO:0000313" key="8">
    <source>
        <dbReference type="Proteomes" id="UP000276776"/>
    </source>
</evidence>
<dbReference type="SUPFAM" id="SSF81321">
    <property type="entry name" value="Family A G protein-coupled receptor-like"/>
    <property type="match status" value="1"/>
</dbReference>
<feature type="transmembrane region" description="Helical" evidence="5">
    <location>
        <begin position="57"/>
        <end position="78"/>
    </location>
</feature>
<dbReference type="PRINTS" id="PR00237">
    <property type="entry name" value="GPCRRHODOPSN"/>
</dbReference>
<accession>A0A0N5CRN9</accession>
<dbReference type="EMBL" id="UYYF01000769">
    <property type="protein sequence ID" value="VDM99084.1"/>
    <property type="molecule type" value="Genomic_DNA"/>
</dbReference>
<reference evidence="7 8" key="2">
    <citation type="submission" date="2018-11" db="EMBL/GenBank/DDBJ databases">
        <authorList>
            <consortium name="Pathogen Informatics"/>
        </authorList>
    </citation>
    <scope>NUCLEOTIDE SEQUENCE [LARGE SCALE GENOMIC DNA]</scope>
</reference>
<reference evidence="9" key="1">
    <citation type="submission" date="2017-02" db="UniProtKB">
        <authorList>
            <consortium name="WormBaseParasite"/>
        </authorList>
    </citation>
    <scope>IDENTIFICATION</scope>
</reference>
<dbReference type="AlphaFoldDB" id="A0A0N5CRN9"/>
<dbReference type="InterPro" id="IPR017452">
    <property type="entry name" value="GPCR_Rhodpsn_7TM"/>
</dbReference>
<protein>
    <submittedName>
        <fullName evidence="9">G_PROTEIN_RECEP_F1_2 domain-containing protein</fullName>
    </submittedName>
</protein>
<gene>
    <name evidence="7" type="ORF">TCLT_LOCUS2890</name>
</gene>
<keyword evidence="3 5" id="KW-1133">Transmembrane helix</keyword>
<evidence type="ECO:0000256" key="2">
    <source>
        <dbReference type="ARBA" id="ARBA00022692"/>
    </source>
</evidence>
<evidence type="ECO:0000256" key="5">
    <source>
        <dbReference type="SAM" id="Phobius"/>
    </source>
</evidence>
<dbReference type="InterPro" id="IPR000276">
    <property type="entry name" value="GPCR_Rhodpsn"/>
</dbReference>
<evidence type="ECO:0000256" key="3">
    <source>
        <dbReference type="ARBA" id="ARBA00022989"/>
    </source>
</evidence>
<evidence type="ECO:0000256" key="4">
    <source>
        <dbReference type="ARBA" id="ARBA00023136"/>
    </source>
</evidence>
<feature type="transmembrane region" description="Helical" evidence="5">
    <location>
        <begin position="264"/>
        <end position="284"/>
    </location>
</feature>
<feature type="transmembrane region" description="Helical" evidence="5">
    <location>
        <begin position="98"/>
        <end position="122"/>
    </location>
</feature>
<keyword evidence="2 5" id="KW-0812">Transmembrane</keyword>
<dbReference type="OMA" id="ICNWILF"/>
<keyword evidence="8" id="KW-1185">Reference proteome</keyword>
<dbReference type="WBParaSite" id="TCLT_0000288901-mRNA-1">
    <property type="protein sequence ID" value="TCLT_0000288901-mRNA-1"/>
    <property type="gene ID" value="TCLT_0000288901"/>
</dbReference>
<dbReference type="Pfam" id="PF00001">
    <property type="entry name" value="7tm_1"/>
    <property type="match status" value="1"/>
</dbReference>
<organism evidence="9">
    <name type="scientific">Thelazia callipaeda</name>
    <name type="common">Oriental eyeworm</name>
    <name type="synonym">Parasitic nematode</name>
    <dbReference type="NCBI Taxonomy" id="103827"/>
    <lineage>
        <taxon>Eukaryota</taxon>
        <taxon>Metazoa</taxon>
        <taxon>Ecdysozoa</taxon>
        <taxon>Nematoda</taxon>
        <taxon>Chromadorea</taxon>
        <taxon>Rhabditida</taxon>
        <taxon>Spirurina</taxon>
        <taxon>Spiruromorpha</taxon>
        <taxon>Thelazioidea</taxon>
        <taxon>Thelaziidae</taxon>
        <taxon>Thelazia</taxon>
    </lineage>
</organism>
<dbReference type="GO" id="GO:0016020">
    <property type="term" value="C:membrane"/>
    <property type="evidence" value="ECO:0007669"/>
    <property type="project" value="UniProtKB-SubCell"/>
</dbReference>
<dbReference type="GO" id="GO:0004930">
    <property type="term" value="F:G protein-coupled receptor activity"/>
    <property type="evidence" value="ECO:0007669"/>
    <property type="project" value="InterPro"/>
</dbReference>
<dbReference type="PANTHER" id="PTHR46709:SF9">
    <property type="entry name" value="G-PROTEIN COUPLED RECEPTORS FAMILY 1 PROFILE DOMAIN-CONTAINING PROTEIN"/>
    <property type="match status" value="1"/>
</dbReference>
<feature type="domain" description="G-protein coupled receptors family 1 profile" evidence="6">
    <location>
        <begin position="38"/>
        <end position="327"/>
    </location>
</feature>
<feature type="transmembrane region" description="Helical" evidence="5">
    <location>
        <begin position="134"/>
        <end position="157"/>
    </location>
</feature>
<dbReference type="PROSITE" id="PS50262">
    <property type="entry name" value="G_PROTEIN_RECEP_F1_2"/>
    <property type="match status" value="1"/>
</dbReference>
<feature type="transmembrane region" description="Helical" evidence="5">
    <location>
        <begin position="304"/>
        <end position="330"/>
    </location>
</feature>
<sequence length="349" mass="40970">MNGSEGAECAIKNEVYDDARFALVLYFGTPIACIGIVFNTILLILFWNRQSITSSNIYLLFLALFDTLICILYIPFFTMDALAIYCQIDYLHHLWHTYALHLYGTSRFVQFGAVYMMLCATFERYVYVTDRRHFAWFITDSGRIMIVIIVLITAMILRFPTFFDYNIAYNGNCPPFQEYLFVPVLTAYSTYVKYNFYIMSLVQTVLPFAFLTCFNLIIIYLTHKRLHYIPTNEQLDQSNRSDKVKTDLVDRIKRQDLKFATRKMVAIVFIYLLCNVFSVLIIIMENIFPDSRILHNEDGSSTKFYTITADLISILVVLNSLLRLIVYIVCDPQLRQRFINLFIKFRFEN</sequence>
<evidence type="ECO:0000256" key="1">
    <source>
        <dbReference type="ARBA" id="ARBA00004370"/>
    </source>
</evidence>
<feature type="transmembrane region" description="Helical" evidence="5">
    <location>
        <begin position="23"/>
        <end position="45"/>
    </location>
</feature>
<dbReference type="Gene3D" id="1.20.1070.10">
    <property type="entry name" value="Rhodopsin 7-helix transmembrane proteins"/>
    <property type="match status" value="1"/>
</dbReference>
<comment type="subcellular location">
    <subcellularLocation>
        <location evidence="1">Membrane</location>
    </subcellularLocation>
</comment>
<feature type="transmembrane region" description="Helical" evidence="5">
    <location>
        <begin position="196"/>
        <end position="221"/>
    </location>
</feature>
<evidence type="ECO:0000259" key="6">
    <source>
        <dbReference type="PROSITE" id="PS50262"/>
    </source>
</evidence>
<dbReference type="OrthoDB" id="5785725at2759"/>
<name>A0A0N5CRN9_THECL</name>
<dbReference type="CDD" id="cd14978">
    <property type="entry name" value="7tmA_FMRFamide_R-like"/>
    <property type="match status" value="1"/>
</dbReference>
<keyword evidence="4 5" id="KW-0472">Membrane</keyword>